<sequence length="33" mass="3815">MRYSVSCQVDWVFKIMASLIYKAQVVYSGSLKI</sequence>
<protein>
    <submittedName>
        <fullName evidence="1">Uncharacterized protein</fullName>
    </submittedName>
</protein>
<dbReference type="EMBL" id="UINC01016700">
    <property type="protein sequence ID" value="SVA69333.1"/>
    <property type="molecule type" value="Genomic_DNA"/>
</dbReference>
<evidence type="ECO:0000313" key="1">
    <source>
        <dbReference type="EMBL" id="SVA69333.1"/>
    </source>
</evidence>
<reference evidence="1" key="1">
    <citation type="submission" date="2018-05" db="EMBL/GenBank/DDBJ databases">
        <authorList>
            <person name="Lanie J.A."/>
            <person name="Ng W.-L."/>
            <person name="Kazmierczak K.M."/>
            <person name="Andrzejewski T.M."/>
            <person name="Davidsen T.M."/>
            <person name="Wayne K.J."/>
            <person name="Tettelin H."/>
            <person name="Glass J.I."/>
            <person name="Rusch D."/>
            <person name="Podicherti R."/>
            <person name="Tsui H.-C.T."/>
            <person name="Winkler M.E."/>
        </authorList>
    </citation>
    <scope>NUCLEOTIDE SEQUENCE</scope>
</reference>
<proteinExistence type="predicted"/>
<organism evidence="1">
    <name type="scientific">marine metagenome</name>
    <dbReference type="NCBI Taxonomy" id="408172"/>
    <lineage>
        <taxon>unclassified sequences</taxon>
        <taxon>metagenomes</taxon>
        <taxon>ecological metagenomes</taxon>
    </lineage>
</organism>
<accession>A0A381XYN3</accession>
<name>A0A381XYN3_9ZZZZ</name>
<dbReference type="AlphaFoldDB" id="A0A381XYN3"/>
<gene>
    <name evidence="1" type="ORF">METZ01_LOCUS122187</name>
</gene>